<accession>A0A917AZB4</accession>
<dbReference type="Pfam" id="PF00156">
    <property type="entry name" value="Pribosyltran"/>
    <property type="match status" value="1"/>
</dbReference>
<evidence type="ECO:0000256" key="1">
    <source>
        <dbReference type="ARBA" id="ARBA00008007"/>
    </source>
</evidence>
<dbReference type="PANTHER" id="PTHR47505:SF1">
    <property type="entry name" value="DNA UTILIZATION PROTEIN YHGH"/>
    <property type="match status" value="1"/>
</dbReference>
<dbReference type="CDD" id="cd06223">
    <property type="entry name" value="PRTases_typeI"/>
    <property type="match status" value="1"/>
</dbReference>
<evidence type="ECO:0000313" key="3">
    <source>
        <dbReference type="EMBL" id="GGE84955.1"/>
    </source>
</evidence>
<dbReference type="InterPro" id="IPR000836">
    <property type="entry name" value="PRTase_dom"/>
</dbReference>
<reference evidence="3" key="1">
    <citation type="journal article" date="2014" name="Int. J. Syst. Evol. Microbiol.">
        <title>Complete genome sequence of Corynebacterium casei LMG S-19264T (=DSM 44701T), isolated from a smear-ripened cheese.</title>
        <authorList>
            <consortium name="US DOE Joint Genome Institute (JGI-PGF)"/>
            <person name="Walter F."/>
            <person name="Albersmeier A."/>
            <person name="Kalinowski J."/>
            <person name="Ruckert C."/>
        </authorList>
    </citation>
    <scope>NUCLEOTIDE SEQUENCE</scope>
    <source>
        <strain evidence="3">CGMCC 1.12698</strain>
    </source>
</reference>
<organism evidence="3 4">
    <name type="scientific">Priestia taiwanensis</name>
    <dbReference type="NCBI Taxonomy" id="1347902"/>
    <lineage>
        <taxon>Bacteria</taxon>
        <taxon>Bacillati</taxon>
        <taxon>Bacillota</taxon>
        <taxon>Bacilli</taxon>
        <taxon>Bacillales</taxon>
        <taxon>Bacillaceae</taxon>
        <taxon>Priestia</taxon>
    </lineage>
</organism>
<proteinExistence type="inferred from homology"/>
<evidence type="ECO:0000313" key="4">
    <source>
        <dbReference type="Proteomes" id="UP000605259"/>
    </source>
</evidence>
<protein>
    <recommendedName>
        <fullName evidence="2">Phosphoribosyltransferase domain-containing protein</fullName>
    </recommendedName>
</protein>
<dbReference type="InterPro" id="IPR029057">
    <property type="entry name" value="PRTase-like"/>
</dbReference>
<dbReference type="EMBL" id="BMFK01000009">
    <property type="protein sequence ID" value="GGE84955.1"/>
    <property type="molecule type" value="Genomic_DNA"/>
</dbReference>
<keyword evidence="4" id="KW-1185">Reference proteome</keyword>
<reference evidence="3" key="2">
    <citation type="submission" date="2020-09" db="EMBL/GenBank/DDBJ databases">
        <authorList>
            <person name="Sun Q."/>
            <person name="Zhou Y."/>
        </authorList>
    </citation>
    <scope>NUCLEOTIDE SEQUENCE</scope>
    <source>
        <strain evidence="3">CGMCC 1.12698</strain>
    </source>
</reference>
<dbReference type="AlphaFoldDB" id="A0A917AZB4"/>
<comment type="caution">
    <text evidence="3">The sequence shown here is derived from an EMBL/GenBank/DDBJ whole genome shotgun (WGS) entry which is preliminary data.</text>
</comment>
<feature type="domain" description="Phosphoribosyltransferase" evidence="2">
    <location>
        <begin position="114"/>
        <end position="172"/>
    </location>
</feature>
<dbReference type="Proteomes" id="UP000605259">
    <property type="component" value="Unassembled WGS sequence"/>
</dbReference>
<sequence>MCYDCVRWEGDAEWKDALRMNHSVYTYNDTMKDVLATAKFRGDIALFAMFESPFQQAYTTHFPHIDLVVPIPLSNERLYERGFNQATVLAAFLPARIEELLTRTHTEKQSKKSRAERIHVENVFRYNKSNRLTGQSILLIDDIYTTGSTLRHAANILREQGAGEIFSLTLVRG</sequence>
<evidence type="ECO:0000259" key="2">
    <source>
        <dbReference type="Pfam" id="PF00156"/>
    </source>
</evidence>
<dbReference type="SUPFAM" id="SSF53271">
    <property type="entry name" value="PRTase-like"/>
    <property type="match status" value="1"/>
</dbReference>
<comment type="similarity">
    <text evidence="1">Belongs to the ComF/GntX family.</text>
</comment>
<name>A0A917AZB4_9BACI</name>
<dbReference type="InterPro" id="IPR051910">
    <property type="entry name" value="ComF/GntX_DNA_util-trans"/>
</dbReference>
<dbReference type="PANTHER" id="PTHR47505">
    <property type="entry name" value="DNA UTILIZATION PROTEIN YHGH"/>
    <property type="match status" value="1"/>
</dbReference>
<gene>
    <name evidence="3" type="ORF">GCM10007140_38100</name>
</gene>
<dbReference type="Gene3D" id="3.40.50.2020">
    <property type="match status" value="1"/>
</dbReference>